<keyword evidence="4" id="KW-0663">Pyridoxal phosphate</keyword>
<dbReference type="InterPro" id="IPR015421">
    <property type="entry name" value="PyrdxlP-dep_Trfase_major"/>
</dbReference>
<keyword evidence="2 6" id="KW-0032">Aminotransferase</keyword>
<name>A0ABU9X0F1_9MICC</name>
<dbReference type="Pfam" id="PF00155">
    <property type="entry name" value="Aminotran_1_2"/>
    <property type="match status" value="1"/>
</dbReference>
<dbReference type="InterPro" id="IPR004839">
    <property type="entry name" value="Aminotransferase_I/II_large"/>
</dbReference>
<comment type="caution">
    <text evidence="6">The sequence shown here is derived from an EMBL/GenBank/DDBJ whole genome shotgun (WGS) entry which is preliminary data.</text>
</comment>
<comment type="cofactor">
    <cofactor evidence="1">
        <name>pyridoxal 5'-phosphate</name>
        <dbReference type="ChEBI" id="CHEBI:597326"/>
    </cofactor>
</comment>
<dbReference type="GO" id="GO:0008483">
    <property type="term" value="F:transaminase activity"/>
    <property type="evidence" value="ECO:0007669"/>
    <property type="project" value="UniProtKB-KW"/>
</dbReference>
<organism evidence="6 7">
    <name type="scientific">Sinomonas halotolerans</name>
    <dbReference type="NCBI Taxonomy" id="1644133"/>
    <lineage>
        <taxon>Bacteria</taxon>
        <taxon>Bacillati</taxon>
        <taxon>Actinomycetota</taxon>
        <taxon>Actinomycetes</taxon>
        <taxon>Micrococcales</taxon>
        <taxon>Micrococcaceae</taxon>
        <taxon>Sinomonas</taxon>
    </lineage>
</organism>
<evidence type="ECO:0000256" key="2">
    <source>
        <dbReference type="ARBA" id="ARBA00022576"/>
    </source>
</evidence>
<evidence type="ECO:0000256" key="1">
    <source>
        <dbReference type="ARBA" id="ARBA00001933"/>
    </source>
</evidence>
<evidence type="ECO:0000256" key="3">
    <source>
        <dbReference type="ARBA" id="ARBA00022679"/>
    </source>
</evidence>
<evidence type="ECO:0000256" key="4">
    <source>
        <dbReference type="ARBA" id="ARBA00022898"/>
    </source>
</evidence>
<gene>
    <name evidence="6" type="ORF">ABCQ75_09445</name>
</gene>
<dbReference type="CDD" id="cd00609">
    <property type="entry name" value="AAT_like"/>
    <property type="match status" value="1"/>
</dbReference>
<protein>
    <submittedName>
        <fullName evidence="6">Aminotransferase class I/II-fold pyridoxal phosphate-dependent enzyme</fullName>
    </submittedName>
</protein>
<dbReference type="EMBL" id="JBDFRB010000006">
    <property type="protein sequence ID" value="MEN2744761.1"/>
    <property type="molecule type" value="Genomic_DNA"/>
</dbReference>
<evidence type="ECO:0000313" key="6">
    <source>
        <dbReference type="EMBL" id="MEN2744761.1"/>
    </source>
</evidence>
<keyword evidence="3" id="KW-0808">Transferase</keyword>
<dbReference type="InterPro" id="IPR051326">
    <property type="entry name" value="Kynurenine-oxoglutarate_AT"/>
</dbReference>
<dbReference type="Proteomes" id="UP001422074">
    <property type="component" value="Unassembled WGS sequence"/>
</dbReference>
<dbReference type="PANTHER" id="PTHR43807">
    <property type="entry name" value="FI04487P"/>
    <property type="match status" value="1"/>
</dbReference>
<dbReference type="PANTHER" id="PTHR43807:SF20">
    <property type="entry name" value="FI04487P"/>
    <property type="match status" value="1"/>
</dbReference>
<dbReference type="RefSeq" id="WP_345884988.1">
    <property type="nucleotide sequence ID" value="NZ_JBDFRB010000006.1"/>
</dbReference>
<dbReference type="InterPro" id="IPR015424">
    <property type="entry name" value="PyrdxlP-dep_Trfase"/>
</dbReference>
<dbReference type="SUPFAM" id="SSF53383">
    <property type="entry name" value="PLP-dependent transferases"/>
    <property type="match status" value="1"/>
</dbReference>
<evidence type="ECO:0000313" key="7">
    <source>
        <dbReference type="Proteomes" id="UP001422074"/>
    </source>
</evidence>
<feature type="domain" description="Aminotransferase class I/classII large" evidence="5">
    <location>
        <begin position="39"/>
        <end position="391"/>
    </location>
</feature>
<proteinExistence type="predicted"/>
<dbReference type="Gene3D" id="3.90.1150.10">
    <property type="entry name" value="Aspartate Aminotransferase, domain 1"/>
    <property type="match status" value="1"/>
</dbReference>
<accession>A0ABU9X0F1</accession>
<sequence length="398" mass="41710">MTSAWQRTAAGANLLGADGRLGVTIFEEMTGLAARHGAVNLGQGFPDEDGPAAMMEAVRAAVLAGANQYAPGQGLPVLREAVAAHQERFYGIRLDPAREVIISTGATEGIAAAVLALAGPGDQVLTFEPFYDSYGAMIALAGAEHTTVPLHAPSFQPDPAQLEAAFGPRTRVVIVNNPHNPTGAVFSRETLSQIVSLAARHDAVIVTDEVYEHLVFGAPHLPVASLPGAAERTVTVSSAGKTFSFTGWKVGWVAGPEELVARIRTIKQFLTYSSGTPFQAAVAGGLGYPDEFFSDTAAALRSKRDILAEGLRASGLEVYVPEGTYFITADAAALGVDDALGLARRLPELVGVAAIPVSVFCHAEGAARTRSLLRFAFCKKEPVLHEAAGRIARMASVL</sequence>
<keyword evidence="7" id="KW-1185">Reference proteome</keyword>
<dbReference type="Gene3D" id="3.40.640.10">
    <property type="entry name" value="Type I PLP-dependent aspartate aminotransferase-like (Major domain)"/>
    <property type="match status" value="1"/>
</dbReference>
<reference evidence="6 7" key="1">
    <citation type="submission" date="2024-05" db="EMBL/GenBank/DDBJ databases">
        <title>Sinomonas sp. nov., isolated from a waste landfill.</title>
        <authorList>
            <person name="Zhao Y."/>
        </authorList>
    </citation>
    <scope>NUCLEOTIDE SEQUENCE [LARGE SCALE GENOMIC DNA]</scope>
    <source>
        <strain evidence="6 7">CCTCC AB2014300</strain>
    </source>
</reference>
<evidence type="ECO:0000259" key="5">
    <source>
        <dbReference type="Pfam" id="PF00155"/>
    </source>
</evidence>
<dbReference type="InterPro" id="IPR015422">
    <property type="entry name" value="PyrdxlP-dep_Trfase_small"/>
</dbReference>